<dbReference type="EMBL" id="KI282454">
    <property type="protein sequence ID" value="ESA14914.1"/>
    <property type="molecule type" value="Genomic_DNA"/>
</dbReference>
<reference evidence="1" key="1">
    <citation type="submission" date="2013-07" db="EMBL/GenBank/DDBJ databases">
        <title>The genome of an arbuscular mycorrhizal fungus provides insights into the evolution of the oldest plant symbiosis.</title>
        <authorList>
            <consortium name="DOE Joint Genome Institute"/>
            <person name="Tisserant E."/>
            <person name="Malbreil M."/>
            <person name="Kuo A."/>
            <person name="Kohler A."/>
            <person name="Symeonidi A."/>
            <person name="Balestrini R."/>
            <person name="Charron P."/>
            <person name="Duensing N."/>
            <person name="Frei-dit-Frey N."/>
            <person name="Gianinazzi-Pearson V."/>
            <person name="Gilbert B."/>
            <person name="Handa Y."/>
            <person name="Hijri M."/>
            <person name="Kaul R."/>
            <person name="Kawaguchi M."/>
            <person name="Krajinski F."/>
            <person name="Lammers P."/>
            <person name="Lapierre D."/>
            <person name="Masclaux F.G."/>
            <person name="Murat C."/>
            <person name="Morin E."/>
            <person name="Ndikumana S."/>
            <person name="Pagni M."/>
            <person name="Petitpierre D."/>
            <person name="Requena N."/>
            <person name="Rosikiewicz P."/>
            <person name="Riley R."/>
            <person name="Saito K."/>
            <person name="San Clemente H."/>
            <person name="Shapiro H."/>
            <person name="van Tuinen D."/>
            <person name="Becard G."/>
            <person name="Bonfante P."/>
            <person name="Paszkowski U."/>
            <person name="Shachar-Hill Y."/>
            <person name="Young J.P."/>
            <person name="Sanders I.R."/>
            <person name="Henrissat B."/>
            <person name="Rensing S.A."/>
            <person name="Grigoriev I.V."/>
            <person name="Corradi N."/>
            <person name="Roux C."/>
            <person name="Martin F."/>
        </authorList>
    </citation>
    <scope>NUCLEOTIDE SEQUENCE</scope>
    <source>
        <strain evidence="1">DAOM 197198</strain>
    </source>
</reference>
<organism evidence="1">
    <name type="scientific">Rhizophagus irregularis (strain DAOM 181602 / DAOM 197198 / MUCL 43194)</name>
    <name type="common">Arbuscular mycorrhizal fungus</name>
    <name type="synonym">Glomus intraradices</name>
    <dbReference type="NCBI Taxonomy" id="747089"/>
    <lineage>
        <taxon>Eukaryota</taxon>
        <taxon>Fungi</taxon>
        <taxon>Fungi incertae sedis</taxon>
        <taxon>Mucoromycota</taxon>
        <taxon>Glomeromycotina</taxon>
        <taxon>Glomeromycetes</taxon>
        <taxon>Glomerales</taxon>
        <taxon>Glomeraceae</taxon>
        <taxon>Rhizophagus</taxon>
    </lineage>
</organism>
<accession>U9U3D2</accession>
<dbReference type="HOGENOM" id="CLU_1982728_0_0_1"/>
<dbReference type="AlphaFoldDB" id="U9U3D2"/>
<evidence type="ECO:0000313" key="1">
    <source>
        <dbReference type="EMBL" id="ESA14914.1"/>
    </source>
</evidence>
<gene>
    <name evidence="1" type="ORF">GLOINDRAFT_95203</name>
</gene>
<sequence>MILLGLCTLLLDSRYLELRFQEWWHLIVPKYDDIRFKKNYGNGFPKLTNLITNIESHSIFQSTGNRQQVPVELQLAIFLRRGSKDEIFSIRSHYGISEGTVYLYYDDDSDDSDYEFMIMMIIIYDI</sequence>
<proteinExistence type="predicted"/>
<name>U9U3D2_RHIID</name>
<protein>
    <submittedName>
        <fullName evidence="1">Uncharacterized protein</fullName>
    </submittedName>
</protein>